<dbReference type="PANTHER" id="PTHR24276">
    <property type="entry name" value="POLYSERASE-RELATED"/>
    <property type="match status" value="1"/>
</dbReference>
<dbReference type="InterPro" id="IPR043504">
    <property type="entry name" value="Peptidase_S1_PA_chymotrypsin"/>
</dbReference>
<dbReference type="Ensembl" id="ENSENLT00000039727.1">
    <property type="protein sequence ID" value="ENSENLP00000038707.1"/>
    <property type="gene ID" value="ENSENLG00000016712.1"/>
</dbReference>
<dbReference type="PROSITE" id="PS00134">
    <property type="entry name" value="TRYPSIN_HIS"/>
    <property type="match status" value="1"/>
</dbReference>
<feature type="domain" description="Peptidase S1" evidence="2">
    <location>
        <begin position="38"/>
        <end position="83"/>
    </location>
</feature>
<evidence type="ECO:0000259" key="2">
    <source>
        <dbReference type="Pfam" id="PF00089"/>
    </source>
</evidence>
<evidence type="ECO:0000313" key="4">
    <source>
        <dbReference type="Proteomes" id="UP000472264"/>
    </source>
</evidence>
<organism evidence="3 4">
    <name type="scientific">Echeneis naucrates</name>
    <name type="common">Live sharksucker</name>
    <dbReference type="NCBI Taxonomy" id="173247"/>
    <lineage>
        <taxon>Eukaryota</taxon>
        <taxon>Metazoa</taxon>
        <taxon>Chordata</taxon>
        <taxon>Craniata</taxon>
        <taxon>Vertebrata</taxon>
        <taxon>Euteleostomi</taxon>
        <taxon>Actinopterygii</taxon>
        <taxon>Neopterygii</taxon>
        <taxon>Teleostei</taxon>
        <taxon>Neoteleostei</taxon>
        <taxon>Acanthomorphata</taxon>
        <taxon>Carangaria</taxon>
        <taxon>Carangiformes</taxon>
        <taxon>Echeneidae</taxon>
        <taxon>Echeneis</taxon>
    </lineage>
</organism>
<dbReference type="InterPro" id="IPR001254">
    <property type="entry name" value="Trypsin_dom"/>
</dbReference>
<dbReference type="AlphaFoldDB" id="A0A665W4R6"/>
<proteinExistence type="predicted"/>
<evidence type="ECO:0000313" key="3">
    <source>
        <dbReference type="Ensembl" id="ENSENLP00000038707.1"/>
    </source>
</evidence>
<protein>
    <recommendedName>
        <fullName evidence="2">Peptidase S1 domain-containing protein</fullName>
    </recommendedName>
</protein>
<sequence>DCVSEANWTWWAKRFTSLPSLCLSGVAVSSGMDLQKRIIKGDKCGTDDRKYHVALSRIGTFTTIFCGGSLIADQWVLTAAHCFMW</sequence>
<dbReference type="Gene3D" id="2.40.10.10">
    <property type="entry name" value="Trypsin-like serine proteases"/>
    <property type="match status" value="1"/>
</dbReference>
<dbReference type="GO" id="GO:0006508">
    <property type="term" value="P:proteolysis"/>
    <property type="evidence" value="ECO:0007669"/>
    <property type="project" value="InterPro"/>
</dbReference>
<reference evidence="3" key="1">
    <citation type="submission" date="2021-04" db="EMBL/GenBank/DDBJ databases">
        <authorList>
            <consortium name="Wellcome Sanger Institute Data Sharing"/>
        </authorList>
    </citation>
    <scope>NUCLEOTIDE SEQUENCE [LARGE SCALE GENOMIC DNA]</scope>
</reference>
<reference evidence="3" key="3">
    <citation type="submission" date="2025-09" db="UniProtKB">
        <authorList>
            <consortium name="Ensembl"/>
        </authorList>
    </citation>
    <scope>IDENTIFICATION</scope>
</reference>
<keyword evidence="1" id="KW-1015">Disulfide bond</keyword>
<dbReference type="GO" id="GO:0004252">
    <property type="term" value="F:serine-type endopeptidase activity"/>
    <property type="evidence" value="ECO:0007669"/>
    <property type="project" value="InterPro"/>
</dbReference>
<reference evidence="3" key="2">
    <citation type="submission" date="2025-08" db="UniProtKB">
        <authorList>
            <consortium name="Ensembl"/>
        </authorList>
    </citation>
    <scope>IDENTIFICATION</scope>
</reference>
<dbReference type="InParanoid" id="A0A665W4R6"/>
<dbReference type="InterPro" id="IPR050430">
    <property type="entry name" value="Peptidase_S1"/>
</dbReference>
<dbReference type="SUPFAM" id="SSF50494">
    <property type="entry name" value="Trypsin-like serine proteases"/>
    <property type="match status" value="1"/>
</dbReference>
<dbReference type="InterPro" id="IPR018114">
    <property type="entry name" value="TRYPSIN_HIS"/>
</dbReference>
<dbReference type="Pfam" id="PF00089">
    <property type="entry name" value="Trypsin"/>
    <property type="match status" value="1"/>
</dbReference>
<keyword evidence="4" id="KW-1185">Reference proteome</keyword>
<dbReference type="InterPro" id="IPR009003">
    <property type="entry name" value="Peptidase_S1_PA"/>
</dbReference>
<accession>A0A665W4R6</accession>
<dbReference type="Proteomes" id="UP000472264">
    <property type="component" value="Chromosome 1"/>
</dbReference>
<evidence type="ECO:0000256" key="1">
    <source>
        <dbReference type="ARBA" id="ARBA00023157"/>
    </source>
</evidence>
<dbReference type="PANTHER" id="PTHR24276:SF98">
    <property type="entry name" value="FI18310P1-RELATED"/>
    <property type="match status" value="1"/>
</dbReference>
<name>A0A665W4R6_ECHNA</name>